<sequence>MPTTLTIVKYKRIEEAVLDDFAKVNWLVGKNGSGKTSVINAMSHLTDGGNAKTFCIEGSHVEFSNGQKSRRIKWEPANINPNHTSDEGNLSLAIMQTNSGGTEMGANNVTTQEFRYHALYPQSHEFLNESSRILQMNITEARTAQQPAFSSAPTRTILLDPEGREVDAQYFASGLKSFNFLRWTLESLKSVKPELVDNILLLLEEPENNLHPDLQKQIPKFIETTIATLPTAVQEKLICVISTHSPFIIGGISDYTSHKIYPMSDGKMIDLDMNPIARSSGFPSHKCSQIMGQMLGGDVTDLGYPENFVLLEEASMQIILDTAKEKDLLRNITFISASGVTNAGKFTETFKELSRINTLLKCNPFYGTRYKVILDNRSGLPRDQKEIVDRISKQVYNPLIELKRGSIEEYYPNLDNAIYTQFNSEFATVKGDYKEEGKTKRKFAEMIANKISTAADFSKLFDKELNFLLR</sequence>
<organism evidence="2 3">
    <name type="scientific">Chryseolinea lacunae</name>
    <dbReference type="NCBI Taxonomy" id="2801331"/>
    <lineage>
        <taxon>Bacteria</taxon>
        <taxon>Pseudomonadati</taxon>
        <taxon>Bacteroidota</taxon>
        <taxon>Cytophagia</taxon>
        <taxon>Cytophagales</taxon>
        <taxon>Fulvivirgaceae</taxon>
        <taxon>Chryseolinea</taxon>
    </lineage>
</organism>
<gene>
    <name evidence="2" type="ORF">JI741_26580</name>
</gene>
<reference evidence="2 3" key="1">
    <citation type="submission" date="2021-01" db="EMBL/GenBank/DDBJ databases">
        <title>Chryseolinea sp. Jin1 Genome sequencing and assembly.</title>
        <authorList>
            <person name="Kim I."/>
        </authorList>
    </citation>
    <scope>NUCLEOTIDE SEQUENCE [LARGE SCALE GENOMIC DNA]</scope>
    <source>
        <strain evidence="2 3">Jin1</strain>
    </source>
</reference>
<dbReference type="PANTHER" id="PTHR43581:SF4">
    <property type="entry name" value="ATP_GTP PHOSPHATASE"/>
    <property type="match status" value="1"/>
</dbReference>
<evidence type="ECO:0000259" key="1">
    <source>
        <dbReference type="Pfam" id="PF13175"/>
    </source>
</evidence>
<dbReference type="PANTHER" id="PTHR43581">
    <property type="entry name" value="ATP/GTP PHOSPHATASE"/>
    <property type="match status" value="1"/>
</dbReference>
<name>A0ABS1KZD2_9BACT</name>
<keyword evidence="3" id="KW-1185">Reference proteome</keyword>
<dbReference type="Proteomes" id="UP000613030">
    <property type="component" value="Unassembled WGS sequence"/>
</dbReference>
<comment type="caution">
    <text evidence="2">The sequence shown here is derived from an EMBL/GenBank/DDBJ whole genome shotgun (WGS) entry which is preliminary data.</text>
</comment>
<dbReference type="RefSeq" id="WP_202014765.1">
    <property type="nucleotide sequence ID" value="NZ_JAERRB010000013.1"/>
</dbReference>
<dbReference type="Gene3D" id="3.40.50.300">
    <property type="entry name" value="P-loop containing nucleotide triphosphate hydrolases"/>
    <property type="match status" value="1"/>
</dbReference>
<feature type="domain" description="Endonuclease GajA/Old nuclease/RecF-like AAA" evidence="1">
    <location>
        <begin position="137"/>
        <end position="249"/>
    </location>
</feature>
<accession>A0ABS1KZD2</accession>
<dbReference type="InterPro" id="IPR027417">
    <property type="entry name" value="P-loop_NTPase"/>
</dbReference>
<dbReference type="InterPro" id="IPR041685">
    <property type="entry name" value="AAA_GajA/Old/RecF-like"/>
</dbReference>
<dbReference type="InterPro" id="IPR051396">
    <property type="entry name" value="Bact_Antivir_Def_Nuclease"/>
</dbReference>
<dbReference type="SUPFAM" id="SSF52540">
    <property type="entry name" value="P-loop containing nucleoside triphosphate hydrolases"/>
    <property type="match status" value="1"/>
</dbReference>
<evidence type="ECO:0000313" key="2">
    <source>
        <dbReference type="EMBL" id="MBL0744828.1"/>
    </source>
</evidence>
<dbReference type="Pfam" id="PF13175">
    <property type="entry name" value="AAA_15"/>
    <property type="match status" value="1"/>
</dbReference>
<dbReference type="EMBL" id="JAERRB010000013">
    <property type="protein sequence ID" value="MBL0744828.1"/>
    <property type="molecule type" value="Genomic_DNA"/>
</dbReference>
<protein>
    <submittedName>
        <fullName evidence="2">AAA family ATPase</fullName>
    </submittedName>
</protein>
<evidence type="ECO:0000313" key="3">
    <source>
        <dbReference type="Proteomes" id="UP000613030"/>
    </source>
</evidence>
<proteinExistence type="predicted"/>